<dbReference type="PROSITE" id="PS00107">
    <property type="entry name" value="PROTEIN_KINASE_ATP"/>
    <property type="match status" value="1"/>
</dbReference>
<dbReference type="Proteomes" id="UP000256661">
    <property type="component" value="Unassembled WGS sequence"/>
</dbReference>
<dbReference type="AlphaFoldDB" id="A0A3D9SVK2"/>
<dbReference type="PROSITE" id="PS00108">
    <property type="entry name" value="PROTEIN_KINASE_ST"/>
    <property type="match status" value="1"/>
</dbReference>
<evidence type="ECO:0000256" key="4">
    <source>
        <dbReference type="ARBA" id="ARBA00022741"/>
    </source>
</evidence>
<dbReference type="EMBL" id="QTTT01000001">
    <property type="protein sequence ID" value="REE98530.1"/>
    <property type="molecule type" value="Genomic_DNA"/>
</dbReference>
<keyword evidence="12" id="KW-1185">Reference proteome</keyword>
<dbReference type="EC" id="2.7.11.1" evidence="1"/>
<feature type="domain" description="Protein kinase" evidence="10">
    <location>
        <begin position="19"/>
        <end position="277"/>
    </location>
</feature>
<reference evidence="11 12" key="1">
    <citation type="submission" date="2018-08" db="EMBL/GenBank/DDBJ databases">
        <title>Sequencing the genomes of 1000 actinobacteria strains.</title>
        <authorList>
            <person name="Klenk H.-P."/>
        </authorList>
    </citation>
    <scope>NUCLEOTIDE SEQUENCE [LARGE SCALE GENOMIC DNA]</scope>
    <source>
        <strain evidence="11 12">DSM 43927</strain>
    </source>
</reference>
<dbReference type="InterPro" id="IPR000719">
    <property type="entry name" value="Prot_kinase_dom"/>
</dbReference>
<dbReference type="SUPFAM" id="SSF56112">
    <property type="entry name" value="Protein kinase-like (PK-like)"/>
    <property type="match status" value="1"/>
</dbReference>
<evidence type="ECO:0000256" key="7">
    <source>
        <dbReference type="PROSITE-ProRule" id="PRU10141"/>
    </source>
</evidence>
<organism evidence="11 12">
    <name type="scientific">Thermomonospora umbrina</name>
    <dbReference type="NCBI Taxonomy" id="111806"/>
    <lineage>
        <taxon>Bacteria</taxon>
        <taxon>Bacillati</taxon>
        <taxon>Actinomycetota</taxon>
        <taxon>Actinomycetes</taxon>
        <taxon>Streptosporangiales</taxon>
        <taxon>Thermomonosporaceae</taxon>
        <taxon>Thermomonospora</taxon>
    </lineage>
</organism>
<protein>
    <recommendedName>
        <fullName evidence="1">non-specific serine/threonine protein kinase</fullName>
        <ecNumber evidence="1">2.7.11.1</ecNumber>
    </recommendedName>
</protein>
<evidence type="ECO:0000313" key="12">
    <source>
        <dbReference type="Proteomes" id="UP000256661"/>
    </source>
</evidence>
<evidence type="ECO:0000256" key="9">
    <source>
        <dbReference type="SAM" id="Phobius"/>
    </source>
</evidence>
<dbReference type="Pfam" id="PF00069">
    <property type="entry name" value="Pkinase"/>
    <property type="match status" value="1"/>
</dbReference>
<dbReference type="GO" id="GO:0004674">
    <property type="term" value="F:protein serine/threonine kinase activity"/>
    <property type="evidence" value="ECO:0007669"/>
    <property type="project" value="UniProtKB-KW"/>
</dbReference>
<keyword evidence="4 7" id="KW-0547">Nucleotide-binding</keyword>
<evidence type="ECO:0000256" key="2">
    <source>
        <dbReference type="ARBA" id="ARBA00022527"/>
    </source>
</evidence>
<dbReference type="Gene3D" id="3.30.200.20">
    <property type="entry name" value="Phosphorylase Kinase, domain 1"/>
    <property type="match status" value="1"/>
</dbReference>
<evidence type="ECO:0000256" key="6">
    <source>
        <dbReference type="ARBA" id="ARBA00022840"/>
    </source>
</evidence>
<feature type="region of interest" description="Disordered" evidence="8">
    <location>
        <begin position="453"/>
        <end position="498"/>
    </location>
</feature>
<feature type="compositionally biased region" description="Basic and acidic residues" evidence="8">
    <location>
        <begin position="338"/>
        <end position="354"/>
    </location>
</feature>
<sequence length="641" mass="68505">MVAHMPNETAGEKLLARRYRLSAPVGHGGMGTVWQAHDEVLGRDVAVKEVILPHGLTAEERAVQYKRTFREARTAARLGHPGVVTVYDVVEEDGRPWIIMELIRASSLDQVIKREGPLPIRRAADIGRQMLAALHAAHEAGVLHRDVKPSNVLVAAGDRAVLTDFGIAVATGDATLTQTGLVMGSPAYIAPERARGKTAGPGSDLWSLGVTLYAMLNGRSPFERPEPMASLVAIISEDPEPLPTAGPLAAVIDGLLHKDPAERMSAPEAGMLLDEIVREESADTQHTRVMTPPPTPPPHEPEEPSGPSLAAQRAQPVPAVDDDDLDGATDAGDLGDPLETRYDAGDPLETRYDGDPLATRYDAGEPSDATPTTVAPQVAEPTGPSSAGAEPAPVDRAVEFGARPPGEGTLPAAASSSSTVGTRPARRRQLQIAVGVVVVLLLLLVSAMAVANSRDDEPKGRTGAPQPGPARSTAESSPSSASPSTTPSDDGVPEGFREHKDETGFTIAIPDDWPAPTRKNPGGVFFYAPDRDTYVQVDQTDDPGPSALRDWENLERADRFRGYERIRLEPTGDQPPVPDTGDGSRSADWEFTWSSGRMHGLNRGFVANGRGYAIFLVAPHSEWDETRRRLEPVFAHFEPAD</sequence>
<dbReference type="Gene3D" id="1.10.510.10">
    <property type="entry name" value="Transferase(Phosphotransferase) domain 1"/>
    <property type="match status" value="1"/>
</dbReference>
<keyword evidence="9" id="KW-1133">Transmembrane helix</keyword>
<dbReference type="GO" id="GO:0005524">
    <property type="term" value="F:ATP binding"/>
    <property type="evidence" value="ECO:0007669"/>
    <property type="project" value="UniProtKB-UniRule"/>
</dbReference>
<gene>
    <name evidence="11" type="ORF">DFJ69_4020</name>
</gene>
<keyword evidence="9" id="KW-0812">Transmembrane</keyword>
<evidence type="ECO:0000256" key="1">
    <source>
        <dbReference type="ARBA" id="ARBA00012513"/>
    </source>
</evidence>
<feature type="binding site" evidence="7">
    <location>
        <position position="48"/>
    </location>
    <ligand>
        <name>ATP</name>
        <dbReference type="ChEBI" id="CHEBI:30616"/>
    </ligand>
</feature>
<evidence type="ECO:0000256" key="8">
    <source>
        <dbReference type="SAM" id="MobiDB-lite"/>
    </source>
</evidence>
<keyword evidence="2 11" id="KW-0723">Serine/threonine-protein kinase</keyword>
<feature type="compositionally biased region" description="Low complexity" evidence="8">
    <location>
        <begin position="328"/>
        <end position="337"/>
    </location>
</feature>
<dbReference type="InterPro" id="IPR008271">
    <property type="entry name" value="Ser/Thr_kinase_AS"/>
</dbReference>
<dbReference type="PANTHER" id="PTHR43289:SF6">
    <property type="entry name" value="SERINE_THREONINE-PROTEIN KINASE NEKL-3"/>
    <property type="match status" value="1"/>
</dbReference>
<keyword evidence="5 11" id="KW-0418">Kinase</keyword>
<dbReference type="InterPro" id="IPR011009">
    <property type="entry name" value="Kinase-like_dom_sf"/>
</dbReference>
<feature type="region of interest" description="Disordered" evidence="8">
    <location>
        <begin position="281"/>
        <end position="423"/>
    </location>
</feature>
<keyword evidence="3" id="KW-0808">Transferase</keyword>
<evidence type="ECO:0000259" key="10">
    <source>
        <dbReference type="PROSITE" id="PS50011"/>
    </source>
</evidence>
<proteinExistence type="predicted"/>
<evidence type="ECO:0000256" key="3">
    <source>
        <dbReference type="ARBA" id="ARBA00022679"/>
    </source>
</evidence>
<accession>A0A3D9SVK2</accession>
<feature type="transmembrane region" description="Helical" evidence="9">
    <location>
        <begin position="432"/>
        <end position="451"/>
    </location>
</feature>
<dbReference type="SMART" id="SM00220">
    <property type="entry name" value="S_TKc"/>
    <property type="match status" value="1"/>
</dbReference>
<keyword evidence="9" id="KW-0472">Membrane</keyword>
<comment type="caution">
    <text evidence="11">The sequence shown here is derived from an EMBL/GenBank/DDBJ whole genome shotgun (WGS) entry which is preliminary data.</text>
</comment>
<dbReference type="PANTHER" id="PTHR43289">
    <property type="entry name" value="MITOGEN-ACTIVATED PROTEIN KINASE KINASE KINASE 20-RELATED"/>
    <property type="match status" value="1"/>
</dbReference>
<keyword evidence="6 7" id="KW-0067">ATP-binding</keyword>
<dbReference type="InterPro" id="IPR017441">
    <property type="entry name" value="Protein_kinase_ATP_BS"/>
</dbReference>
<dbReference type="CDD" id="cd14014">
    <property type="entry name" value="STKc_PknB_like"/>
    <property type="match status" value="1"/>
</dbReference>
<evidence type="ECO:0000256" key="5">
    <source>
        <dbReference type="ARBA" id="ARBA00022777"/>
    </source>
</evidence>
<evidence type="ECO:0000313" key="11">
    <source>
        <dbReference type="EMBL" id="REE98530.1"/>
    </source>
</evidence>
<feature type="compositionally biased region" description="Low complexity" evidence="8">
    <location>
        <begin position="469"/>
        <end position="488"/>
    </location>
</feature>
<dbReference type="PROSITE" id="PS50011">
    <property type="entry name" value="PROTEIN_KINASE_DOM"/>
    <property type="match status" value="1"/>
</dbReference>
<name>A0A3D9SVK2_9ACTN</name>